<keyword evidence="4" id="KW-1185">Reference proteome</keyword>
<dbReference type="SUPFAM" id="SSF55781">
    <property type="entry name" value="GAF domain-like"/>
    <property type="match status" value="1"/>
</dbReference>
<dbReference type="SMART" id="SM00331">
    <property type="entry name" value="PP2C_SIG"/>
    <property type="match status" value="1"/>
</dbReference>
<dbReference type="Gene3D" id="3.60.40.10">
    <property type="entry name" value="PPM-type phosphatase domain"/>
    <property type="match status" value="1"/>
</dbReference>
<dbReference type="SUPFAM" id="SSF81606">
    <property type="entry name" value="PP2C-like"/>
    <property type="match status" value="1"/>
</dbReference>
<dbReference type="AlphaFoldDB" id="A0A518HCQ7"/>
<dbReference type="InterPro" id="IPR052016">
    <property type="entry name" value="Bact_Sigma-Reg"/>
</dbReference>
<accession>A0A518HCQ7</accession>
<proteinExistence type="predicted"/>
<organism evidence="3 4">
    <name type="scientific">Tautonia plasticadhaerens</name>
    <dbReference type="NCBI Taxonomy" id="2527974"/>
    <lineage>
        <taxon>Bacteria</taxon>
        <taxon>Pseudomonadati</taxon>
        <taxon>Planctomycetota</taxon>
        <taxon>Planctomycetia</taxon>
        <taxon>Isosphaerales</taxon>
        <taxon>Isosphaeraceae</taxon>
        <taxon>Tautonia</taxon>
    </lineage>
</organism>
<dbReference type="EMBL" id="CP036426">
    <property type="protein sequence ID" value="QDV38637.1"/>
    <property type="molecule type" value="Genomic_DNA"/>
</dbReference>
<sequence length="432" mass="47998">MLRTQALFDATAGDWHQRLDVVVSMMREMSLQSDPEAIVRTYGEKMASLLHSDRRLSLSRRGLDFPRFRVTRYSGWDDPINPWTQKDRLPILEGGLLAELIYADEPRIVNDLRISPDDPAFPYLDGMRSLMALPNYDQGQGLNLVLALRADPDAFDPETLPERVWMSNLFGRATANLVLRQELERAYATVDRELNRVAEIQRSLLPKILPDIPHLSVAAHYQTSQWAGGDYYDFFELSDGKWGLLIADVSGHGTPAAVMMAITHAVAHGHPGHPDPPSKLLEHVNDRLSRLYTADGAAFVTAFYAIFDPATRTLSYANAGHNPPRLKRCSDGSIGGLDAVGGLPLGVFPGIQYEQATAPLTPGDQLVLYTDGITDATDPDGRYFGLDRLDRSLYTCREDADELIASVLRALDRFTKGHPVEDDRTMLVAKVS</sequence>
<protein>
    <submittedName>
        <fullName evidence="3">Phosphoserine phosphatase RsbU</fullName>
        <ecNumber evidence="3">3.1.3.3</ecNumber>
    </submittedName>
</protein>
<dbReference type="OrthoDB" id="247273at2"/>
<gene>
    <name evidence="3" type="primary">rsbU_4</name>
    <name evidence="3" type="ORF">ElP_65920</name>
</gene>
<evidence type="ECO:0000313" key="4">
    <source>
        <dbReference type="Proteomes" id="UP000317835"/>
    </source>
</evidence>
<evidence type="ECO:0000313" key="3">
    <source>
        <dbReference type="EMBL" id="QDV38637.1"/>
    </source>
</evidence>
<dbReference type="PANTHER" id="PTHR43156:SF2">
    <property type="entry name" value="STAGE II SPORULATION PROTEIN E"/>
    <property type="match status" value="1"/>
</dbReference>
<evidence type="ECO:0000256" key="1">
    <source>
        <dbReference type="ARBA" id="ARBA00022801"/>
    </source>
</evidence>
<dbReference type="Gene3D" id="3.30.450.40">
    <property type="match status" value="1"/>
</dbReference>
<dbReference type="GO" id="GO:0016791">
    <property type="term" value="F:phosphatase activity"/>
    <property type="evidence" value="ECO:0007669"/>
    <property type="project" value="TreeGrafter"/>
</dbReference>
<dbReference type="InterPro" id="IPR036457">
    <property type="entry name" value="PPM-type-like_dom_sf"/>
</dbReference>
<evidence type="ECO:0000259" key="2">
    <source>
        <dbReference type="SMART" id="SM00331"/>
    </source>
</evidence>
<dbReference type="EC" id="3.1.3.3" evidence="3"/>
<reference evidence="3 4" key="1">
    <citation type="submission" date="2019-02" db="EMBL/GenBank/DDBJ databases">
        <title>Deep-cultivation of Planctomycetes and their phenomic and genomic characterization uncovers novel biology.</title>
        <authorList>
            <person name="Wiegand S."/>
            <person name="Jogler M."/>
            <person name="Boedeker C."/>
            <person name="Pinto D."/>
            <person name="Vollmers J."/>
            <person name="Rivas-Marin E."/>
            <person name="Kohn T."/>
            <person name="Peeters S.H."/>
            <person name="Heuer A."/>
            <person name="Rast P."/>
            <person name="Oberbeckmann S."/>
            <person name="Bunk B."/>
            <person name="Jeske O."/>
            <person name="Meyerdierks A."/>
            <person name="Storesund J.E."/>
            <person name="Kallscheuer N."/>
            <person name="Luecker S."/>
            <person name="Lage O.M."/>
            <person name="Pohl T."/>
            <person name="Merkel B.J."/>
            <person name="Hornburger P."/>
            <person name="Mueller R.-W."/>
            <person name="Bruemmer F."/>
            <person name="Labrenz M."/>
            <person name="Spormann A.M."/>
            <person name="Op den Camp H."/>
            <person name="Overmann J."/>
            <person name="Amann R."/>
            <person name="Jetten M.S.M."/>
            <person name="Mascher T."/>
            <person name="Medema M.H."/>
            <person name="Devos D.P."/>
            <person name="Kaster A.-K."/>
            <person name="Ovreas L."/>
            <person name="Rohde M."/>
            <person name="Galperin M.Y."/>
            <person name="Jogler C."/>
        </authorList>
    </citation>
    <scope>NUCLEOTIDE SEQUENCE [LARGE SCALE GENOMIC DNA]</scope>
    <source>
        <strain evidence="3 4">ElP</strain>
    </source>
</reference>
<dbReference type="Pfam" id="PF07228">
    <property type="entry name" value="SpoIIE"/>
    <property type="match status" value="1"/>
</dbReference>
<feature type="domain" description="PPM-type phosphatase" evidence="2">
    <location>
        <begin position="212"/>
        <end position="431"/>
    </location>
</feature>
<dbReference type="InterPro" id="IPR029016">
    <property type="entry name" value="GAF-like_dom_sf"/>
</dbReference>
<dbReference type="RefSeq" id="WP_145277285.1">
    <property type="nucleotide sequence ID" value="NZ_CP036426.1"/>
</dbReference>
<dbReference type="KEGG" id="tpla:ElP_65920"/>
<dbReference type="Proteomes" id="UP000317835">
    <property type="component" value="Chromosome"/>
</dbReference>
<dbReference type="PANTHER" id="PTHR43156">
    <property type="entry name" value="STAGE II SPORULATION PROTEIN E-RELATED"/>
    <property type="match status" value="1"/>
</dbReference>
<dbReference type="InterPro" id="IPR001932">
    <property type="entry name" value="PPM-type_phosphatase-like_dom"/>
</dbReference>
<keyword evidence="1 3" id="KW-0378">Hydrolase</keyword>
<name>A0A518HCQ7_9BACT</name>